<name>A0ABM8AHC7_9DEIO</name>
<dbReference type="InterPro" id="IPR012349">
    <property type="entry name" value="Split_barrel_FMN-bd"/>
</dbReference>
<dbReference type="EMBL" id="AP026560">
    <property type="protein sequence ID" value="BDP43220.1"/>
    <property type="molecule type" value="Genomic_DNA"/>
</dbReference>
<dbReference type="RefSeq" id="WP_264775876.1">
    <property type="nucleotide sequence ID" value="NZ_AP026560.1"/>
</dbReference>
<dbReference type="InterPro" id="IPR011576">
    <property type="entry name" value="Pyridox_Oxase_N"/>
</dbReference>
<dbReference type="PANTHER" id="PTHR39336">
    <property type="entry name" value="PYRIDOXAMINE PHOSPHATE OXIDASE FAMILY PROTEIN (AFU_ORTHOLOGUE AFUA_6G11440)"/>
    <property type="match status" value="1"/>
</dbReference>
<keyword evidence="4" id="KW-1185">Reference proteome</keyword>
<dbReference type="PANTHER" id="PTHR39336:SF1">
    <property type="entry name" value="PYRIDOXAMINE PHOSPHATE OXIDASE FAMILY PROTEIN (AFU_ORTHOLOGUE AFUA_6G11440)"/>
    <property type="match status" value="1"/>
</dbReference>
<protein>
    <submittedName>
        <fullName evidence="3">Pyridoxamine 5'-phosphate oxidase</fullName>
    </submittedName>
</protein>
<dbReference type="Proteomes" id="UP001064971">
    <property type="component" value="Chromosome"/>
</dbReference>
<evidence type="ECO:0000259" key="2">
    <source>
        <dbReference type="Pfam" id="PF01243"/>
    </source>
</evidence>
<accession>A0ABM8AHC7</accession>
<reference evidence="3" key="1">
    <citation type="submission" date="2022-07" db="EMBL/GenBank/DDBJ databases">
        <title>Complete Genome Sequence of the Radioresistant Bacterium Deinococcus aetherius ST0316, Isolated from the Air Dust collected in Lower Stratosphere above Japan.</title>
        <authorList>
            <person name="Satoh K."/>
            <person name="Hagiwara K."/>
            <person name="Katsumata K."/>
            <person name="Kubo A."/>
            <person name="Yokobori S."/>
            <person name="Yamagishi A."/>
            <person name="Oono Y."/>
            <person name="Narumi I."/>
        </authorList>
    </citation>
    <scope>NUCLEOTIDE SEQUENCE</scope>
    <source>
        <strain evidence="3">ST0316</strain>
    </source>
</reference>
<sequence length="195" mass="21238">MAKQFDRILPEHADFIARQHVFFTGSAAPEGRVNISPRGLDTLRVLGDRTVAYLDLTGSGNETAAHLRLSPRLTLMFCAFEGPPLILRLYGTGRALALGSSEFGAHAPAFTLLPGTRQIVELQVDLVQTSCGFGVPLLDFREDRAALTRQAEAWGEEGLRDYWEREPAERRRLSHGPAGQAGRSGRPGSGPECIA</sequence>
<feature type="domain" description="Pyridoxamine 5'-phosphate oxidase N-terminal" evidence="2">
    <location>
        <begin position="10"/>
        <end position="130"/>
    </location>
</feature>
<evidence type="ECO:0000256" key="1">
    <source>
        <dbReference type="SAM" id="MobiDB-lite"/>
    </source>
</evidence>
<proteinExistence type="predicted"/>
<organism evidence="3 4">
    <name type="scientific">Deinococcus aetherius</name>
    <dbReference type="NCBI Taxonomy" id="200252"/>
    <lineage>
        <taxon>Bacteria</taxon>
        <taxon>Thermotogati</taxon>
        <taxon>Deinococcota</taxon>
        <taxon>Deinococci</taxon>
        <taxon>Deinococcales</taxon>
        <taxon>Deinococcaceae</taxon>
        <taxon>Deinococcus</taxon>
    </lineage>
</organism>
<dbReference type="SUPFAM" id="SSF50475">
    <property type="entry name" value="FMN-binding split barrel"/>
    <property type="match status" value="1"/>
</dbReference>
<feature type="region of interest" description="Disordered" evidence="1">
    <location>
        <begin position="169"/>
        <end position="195"/>
    </location>
</feature>
<dbReference type="Pfam" id="PF01243">
    <property type="entry name" value="PNPOx_N"/>
    <property type="match status" value="1"/>
</dbReference>
<evidence type="ECO:0000313" key="4">
    <source>
        <dbReference type="Proteomes" id="UP001064971"/>
    </source>
</evidence>
<dbReference type="Gene3D" id="2.30.110.10">
    <property type="entry name" value="Electron Transport, Fmn-binding Protein, Chain A"/>
    <property type="match status" value="1"/>
</dbReference>
<evidence type="ECO:0000313" key="3">
    <source>
        <dbReference type="EMBL" id="BDP43220.1"/>
    </source>
</evidence>
<gene>
    <name evidence="3" type="ORF">DAETH_31890</name>
</gene>